<evidence type="ECO:0000256" key="5">
    <source>
        <dbReference type="ARBA" id="ARBA00023015"/>
    </source>
</evidence>
<keyword evidence="3 8" id="KW-0863">Zinc-finger</keyword>
<evidence type="ECO:0000256" key="9">
    <source>
        <dbReference type="SAM" id="MobiDB-lite"/>
    </source>
</evidence>
<keyword evidence="2" id="KW-0479">Metal-binding</keyword>
<dbReference type="GO" id="GO:0005634">
    <property type="term" value="C:nucleus"/>
    <property type="evidence" value="ECO:0007669"/>
    <property type="project" value="UniProtKB-SubCell"/>
</dbReference>
<evidence type="ECO:0000256" key="2">
    <source>
        <dbReference type="ARBA" id="ARBA00022723"/>
    </source>
</evidence>
<dbReference type="Gene3D" id="3.30.160.60">
    <property type="entry name" value="Classic Zinc Finger"/>
    <property type="match status" value="1"/>
</dbReference>
<evidence type="ECO:0000256" key="6">
    <source>
        <dbReference type="ARBA" id="ARBA00023163"/>
    </source>
</evidence>
<dbReference type="EMBL" id="JBBWWQ010000003">
    <property type="protein sequence ID" value="KAK8952231.1"/>
    <property type="molecule type" value="Genomic_DNA"/>
</dbReference>
<dbReference type="SMART" id="SM00355">
    <property type="entry name" value="ZnF_C2H2"/>
    <property type="match status" value="1"/>
</dbReference>
<evidence type="ECO:0000256" key="7">
    <source>
        <dbReference type="ARBA" id="ARBA00023242"/>
    </source>
</evidence>
<keyword evidence="12" id="KW-1185">Reference proteome</keyword>
<dbReference type="InterPro" id="IPR052426">
    <property type="entry name" value="Plant_dev_regulator"/>
</dbReference>
<evidence type="ECO:0000313" key="12">
    <source>
        <dbReference type="Proteomes" id="UP001418222"/>
    </source>
</evidence>
<evidence type="ECO:0000313" key="11">
    <source>
        <dbReference type="EMBL" id="KAK8952231.1"/>
    </source>
</evidence>
<dbReference type="AlphaFoldDB" id="A0AAP0BW80"/>
<feature type="domain" description="C2H2-type" evidence="10">
    <location>
        <begin position="44"/>
        <end position="71"/>
    </location>
</feature>
<dbReference type="PANTHER" id="PTHR45801:SF110">
    <property type="entry name" value="TRANSCRIPTIONAL REGULATOR SUPERMAN"/>
    <property type="match status" value="1"/>
</dbReference>
<proteinExistence type="predicted"/>
<keyword evidence="4" id="KW-0862">Zinc</keyword>
<gene>
    <name evidence="11" type="primary">RBE</name>
    <name evidence="11" type="ORF">KSP39_PZI004768</name>
</gene>
<dbReference type="Proteomes" id="UP001418222">
    <property type="component" value="Unassembled WGS sequence"/>
</dbReference>
<evidence type="ECO:0000256" key="1">
    <source>
        <dbReference type="ARBA" id="ARBA00004123"/>
    </source>
</evidence>
<dbReference type="InterPro" id="IPR036236">
    <property type="entry name" value="Znf_C2H2_sf"/>
</dbReference>
<dbReference type="GO" id="GO:0008270">
    <property type="term" value="F:zinc ion binding"/>
    <property type="evidence" value="ECO:0007669"/>
    <property type="project" value="UniProtKB-KW"/>
</dbReference>
<evidence type="ECO:0000259" key="10">
    <source>
        <dbReference type="PROSITE" id="PS50157"/>
    </source>
</evidence>
<dbReference type="Pfam" id="PF13912">
    <property type="entry name" value="zf-C2H2_6"/>
    <property type="match status" value="1"/>
</dbReference>
<evidence type="ECO:0000256" key="3">
    <source>
        <dbReference type="ARBA" id="ARBA00022771"/>
    </source>
</evidence>
<name>A0AAP0BW80_9ASPA</name>
<dbReference type="SUPFAM" id="SSF57667">
    <property type="entry name" value="beta-beta-alpha zinc fingers"/>
    <property type="match status" value="1"/>
</dbReference>
<keyword evidence="5" id="KW-0805">Transcription regulation</keyword>
<sequence length="216" mass="23477">MHGDHESSSWRHCGRSYVVGAGRDGQYLCGGAAAGGFSWPPRSYSCSFCRREFRSAQALGGHMNVHRRDRARLRQSPPWDDSDPPPPPSSSSFSSNPNPNPKSCALNTTANNVVIPNLNMPPPPDGKHSPVLYTFRSLLSPIEDVGRSSSSAMALKAALHGVGEEGERDHDTDRMVVVRPKEIKNPVVRLRLDLAAACGGGDFEDCLDLELRLGYP</sequence>
<feature type="region of interest" description="Disordered" evidence="9">
    <location>
        <begin position="60"/>
        <end position="107"/>
    </location>
</feature>
<dbReference type="PROSITE" id="PS50157">
    <property type="entry name" value="ZINC_FINGER_C2H2_2"/>
    <property type="match status" value="1"/>
</dbReference>
<evidence type="ECO:0000256" key="4">
    <source>
        <dbReference type="ARBA" id="ARBA00022833"/>
    </source>
</evidence>
<keyword evidence="6" id="KW-0804">Transcription</keyword>
<comment type="subcellular location">
    <subcellularLocation>
        <location evidence="1">Nucleus</location>
    </subcellularLocation>
</comment>
<dbReference type="PROSITE" id="PS00028">
    <property type="entry name" value="ZINC_FINGER_C2H2_1"/>
    <property type="match status" value="1"/>
</dbReference>
<evidence type="ECO:0000256" key="8">
    <source>
        <dbReference type="PROSITE-ProRule" id="PRU00042"/>
    </source>
</evidence>
<keyword evidence="7" id="KW-0539">Nucleus</keyword>
<organism evidence="11 12">
    <name type="scientific">Platanthera zijinensis</name>
    <dbReference type="NCBI Taxonomy" id="2320716"/>
    <lineage>
        <taxon>Eukaryota</taxon>
        <taxon>Viridiplantae</taxon>
        <taxon>Streptophyta</taxon>
        <taxon>Embryophyta</taxon>
        <taxon>Tracheophyta</taxon>
        <taxon>Spermatophyta</taxon>
        <taxon>Magnoliopsida</taxon>
        <taxon>Liliopsida</taxon>
        <taxon>Asparagales</taxon>
        <taxon>Orchidaceae</taxon>
        <taxon>Orchidoideae</taxon>
        <taxon>Orchideae</taxon>
        <taxon>Orchidinae</taxon>
        <taxon>Platanthera</taxon>
    </lineage>
</organism>
<dbReference type="InterPro" id="IPR013087">
    <property type="entry name" value="Znf_C2H2_type"/>
</dbReference>
<reference evidence="11 12" key="1">
    <citation type="journal article" date="2022" name="Nat. Plants">
        <title>Genomes of leafy and leafless Platanthera orchids illuminate the evolution of mycoheterotrophy.</title>
        <authorList>
            <person name="Li M.H."/>
            <person name="Liu K.W."/>
            <person name="Li Z."/>
            <person name="Lu H.C."/>
            <person name="Ye Q.L."/>
            <person name="Zhang D."/>
            <person name="Wang J.Y."/>
            <person name="Li Y.F."/>
            <person name="Zhong Z.M."/>
            <person name="Liu X."/>
            <person name="Yu X."/>
            <person name="Liu D.K."/>
            <person name="Tu X.D."/>
            <person name="Liu B."/>
            <person name="Hao Y."/>
            <person name="Liao X.Y."/>
            <person name="Jiang Y.T."/>
            <person name="Sun W.H."/>
            <person name="Chen J."/>
            <person name="Chen Y.Q."/>
            <person name="Ai Y."/>
            <person name="Zhai J.W."/>
            <person name="Wu S.S."/>
            <person name="Zhou Z."/>
            <person name="Hsiao Y.Y."/>
            <person name="Wu W.L."/>
            <person name="Chen Y.Y."/>
            <person name="Lin Y.F."/>
            <person name="Hsu J.L."/>
            <person name="Li C.Y."/>
            <person name="Wang Z.W."/>
            <person name="Zhao X."/>
            <person name="Zhong W.Y."/>
            <person name="Ma X.K."/>
            <person name="Ma L."/>
            <person name="Huang J."/>
            <person name="Chen G.Z."/>
            <person name="Huang M.Z."/>
            <person name="Huang L."/>
            <person name="Peng D.H."/>
            <person name="Luo Y.B."/>
            <person name="Zou S.Q."/>
            <person name="Chen S.P."/>
            <person name="Lan S."/>
            <person name="Tsai W.C."/>
            <person name="Van de Peer Y."/>
            <person name="Liu Z.J."/>
        </authorList>
    </citation>
    <scope>NUCLEOTIDE SEQUENCE [LARGE SCALE GENOMIC DNA]</scope>
    <source>
        <strain evidence="11">Lor287</strain>
    </source>
</reference>
<accession>A0AAP0BW80</accession>
<feature type="compositionally biased region" description="Basic residues" evidence="9">
    <location>
        <begin position="64"/>
        <end position="73"/>
    </location>
</feature>
<dbReference type="PANTHER" id="PTHR45801">
    <property type="entry name" value="OS07G0101800 PROTEIN"/>
    <property type="match status" value="1"/>
</dbReference>
<feature type="compositionally biased region" description="Low complexity" evidence="9">
    <location>
        <begin position="90"/>
        <end position="103"/>
    </location>
</feature>
<protein>
    <submittedName>
        <fullName evidence="11">Transcriptional regulator RABBIT EARS</fullName>
    </submittedName>
</protein>
<comment type="caution">
    <text evidence="11">The sequence shown here is derived from an EMBL/GenBank/DDBJ whole genome shotgun (WGS) entry which is preliminary data.</text>
</comment>